<protein>
    <recommendedName>
        <fullName evidence="4">Ribosomal protein S6</fullName>
    </recommendedName>
</protein>
<organism evidence="2 3">
    <name type="scientific">Blepharisma stoltei</name>
    <dbReference type="NCBI Taxonomy" id="1481888"/>
    <lineage>
        <taxon>Eukaryota</taxon>
        <taxon>Sar</taxon>
        <taxon>Alveolata</taxon>
        <taxon>Ciliophora</taxon>
        <taxon>Postciliodesmatophora</taxon>
        <taxon>Heterotrichea</taxon>
        <taxon>Heterotrichida</taxon>
        <taxon>Blepharismidae</taxon>
        <taxon>Blepharisma</taxon>
    </lineage>
</organism>
<accession>A0AAU9IPM7</accession>
<dbReference type="Proteomes" id="UP001162131">
    <property type="component" value="Unassembled WGS sequence"/>
</dbReference>
<name>A0AAU9IPM7_9CILI</name>
<comment type="caution">
    <text evidence="2">The sequence shown here is derived from an EMBL/GenBank/DDBJ whole genome shotgun (WGS) entry which is preliminary data.</text>
</comment>
<sequence length="280" mass="31165">MANPFNGPPFFPNSMGCQFPGVPNPSQPNGSPNIFQGQKIMNAIMIQGKLMQQIAEQNEKLHNKLADIRREIENLQVPGLPADPQSGTVPSKQNLLDLLAGEDAKFDFSLELSGSVPNPVCKGKYFSIKVLLEPFGESKIPLEERIQLGVALYTAENPPKLINHNMSGGGMIKGHSTSWLTYDESERKHTASFKIQLNEVTSHFRNGWVFLVIQPQTPCEFLEQTGLKLKPLIVKHLVIKAKETTCKRWREKGKVSNILPEKTEDMSQGSNESEQESEGN</sequence>
<evidence type="ECO:0008006" key="4">
    <source>
        <dbReference type="Google" id="ProtNLM"/>
    </source>
</evidence>
<reference evidence="2" key="1">
    <citation type="submission" date="2021-09" db="EMBL/GenBank/DDBJ databases">
        <authorList>
            <consortium name="AG Swart"/>
            <person name="Singh M."/>
            <person name="Singh A."/>
            <person name="Seah K."/>
            <person name="Emmerich C."/>
        </authorList>
    </citation>
    <scope>NUCLEOTIDE SEQUENCE</scope>
    <source>
        <strain evidence="2">ATCC30299</strain>
    </source>
</reference>
<evidence type="ECO:0000256" key="1">
    <source>
        <dbReference type="SAM" id="MobiDB-lite"/>
    </source>
</evidence>
<evidence type="ECO:0000313" key="2">
    <source>
        <dbReference type="EMBL" id="CAG9316776.1"/>
    </source>
</evidence>
<dbReference type="EMBL" id="CAJZBQ010000016">
    <property type="protein sequence ID" value="CAG9316776.1"/>
    <property type="molecule type" value="Genomic_DNA"/>
</dbReference>
<evidence type="ECO:0000313" key="3">
    <source>
        <dbReference type="Proteomes" id="UP001162131"/>
    </source>
</evidence>
<feature type="region of interest" description="Disordered" evidence="1">
    <location>
        <begin position="252"/>
        <end position="280"/>
    </location>
</feature>
<dbReference type="AlphaFoldDB" id="A0AAU9IPM7"/>
<gene>
    <name evidence="2" type="ORF">BSTOLATCC_MIC16878</name>
</gene>
<keyword evidence="3" id="KW-1185">Reference proteome</keyword>
<proteinExistence type="predicted"/>